<evidence type="ECO:0000313" key="1">
    <source>
        <dbReference type="EMBL" id="KLN52114.1"/>
    </source>
</evidence>
<dbReference type="AlphaFoldDB" id="A0A0H2LPA8"/>
<dbReference type="Proteomes" id="UP000035170">
    <property type="component" value="Unassembled WGS sequence"/>
</dbReference>
<protein>
    <submittedName>
        <fullName evidence="1">Uncharacterized protein</fullName>
    </submittedName>
</protein>
<gene>
    <name evidence="1" type="ORF">VPARA_67760</name>
</gene>
<organism evidence="1 2">
    <name type="scientific">Variovorax paradoxus</name>
    <dbReference type="NCBI Taxonomy" id="34073"/>
    <lineage>
        <taxon>Bacteria</taxon>
        <taxon>Pseudomonadati</taxon>
        <taxon>Pseudomonadota</taxon>
        <taxon>Betaproteobacteria</taxon>
        <taxon>Burkholderiales</taxon>
        <taxon>Comamonadaceae</taxon>
        <taxon>Variovorax</taxon>
    </lineage>
</organism>
<comment type="caution">
    <text evidence="1">The sequence shown here is derived from an EMBL/GenBank/DDBJ whole genome shotgun (WGS) entry which is preliminary data.</text>
</comment>
<dbReference type="AntiFam" id="ANF00123">
    <property type="entry name" value="Shadow ORF (opposite nasD)"/>
</dbReference>
<reference evidence="1 2" key="1">
    <citation type="submission" date="2015-03" db="EMBL/GenBank/DDBJ databases">
        <title>Genome sequence of Variovorax paradoxus TBEA6.</title>
        <authorList>
            <person name="Poehlein A."/>
            <person name="Schuldes J."/>
            <person name="Wuebbeler J.H."/>
            <person name="Hiessl S."/>
            <person name="Steinbuechel A."/>
            <person name="Daniel R."/>
        </authorList>
    </citation>
    <scope>NUCLEOTIDE SEQUENCE [LARGE SCALE GENOMIC DNA]</scope>
    <source>
        <strain evidence="1 2">TBEA6</strain>
    </source>
</reference>
<dbReference type="EMBL" id="JZWI01000069">
    <property type="protein sequence ID" value="KLN52114.1"/>
    <property type="molecule type" value="Genomic_DNA"/>
</dbReference>
<sequence>MRSRYQPSSRYSCRKAPEYSITSAAVFTFTRNCATSVLMPPLPPTYSSQPESTPITPTSLIPASAQLRGQPETASLTLCGEYIAHSARSRSLPIWVESCVPKRHHSLPTQVFTVRRLLA</sequence>
<keyword evidence="2" id="KW-1185">Reference proteome</keyword>
<accession>A0A0H2LPA8</accession>
<name>A0A0H2LPA8_VARPD</name>
<proteinExistence type="predicted"/>
<evidence type="ECO:0000313" key="2">
    <source>
        <dbReference type="Proteomes" id="UP000035170"/>
    </source>
</evidence>